<dbReference type="GO" id="GO:0009611">
    <property type="term" value="P:response to wounding"/>
    <property type="evidence" value="ECO:0007669"/>
    <property type="project" value="InterPro"/>
</dbReference>
<protein>
    <submittedName>
        <fullName evidence="4">Uncharacterized protein</fullName>
    </submittedName>
</protein>
<reference evidence="4 5" key="1">
    <citation type="submission" date="2018-10" db="EMBL/GenBank/DDBJ databases">
        <title>A high-quality apple genome assembly.</title>
        <authorList>
            <person name="Hu J."/>
        </authorList>
    </citation>
    <scope>NUCLEOTIDE SEQUENCE [LARGE SCALE GENOMIC DNA]</scope>
    <source>
        <strain evidence="5">cv. HFTH1</strain>
        <tissue evidence="4">Young leaf</tissue>
    </source>
</reference>
<gene>
    <name evidence="4" type="ORF">DVH24_001793</name>
</gene>
<evidence type="ECO:0000256" key="3">
    <source>
        <dbReference type="ARBA" id="ARBA00022900"/>
    </source>
</evidence>
<dbReference type="InterPro" id="IPR036354">
    <property type="entry name" value="Prot_inh_pot1_sf"/>
</dbReference>
<dbReference type="PRINTS" id="PR00292">
    <property type="entry name" value="POTATOINHBTR"/>
</dbReference>
<dbReference type="STRING" id="3750.A0A498I881"/>
<keyword evidence="5" id="KW-1185">Reference proteome</keyword>
<dbReference type="PANTHER" id="PTHR33091:SF101">
    <property type="entry name" value="INHIBITOR OF TRYPSIN AND HAGEMAN FACTOR-LIKE PROTEIN"/>
    <property type="match status" value="1"/>
</dbReference>
<comment type="similarity">
    <text evidence="1">Belongs to the protease inhibitor I13 (potato type I serine protease inhibitor) family.</text>
</comment>
<proteinExistence type="inferred from homology"/>
<organism evidence="4 5">
    <name type="scientific">Malus domestica</name>
    <name type="common">Apple</name>
    <name type="synonym">Pyrus malus</name>
    <dbReference type="NCBI Taxonomy" id="3750"/>
    <lineage>
        <taxon>Eukaryota</taxon>
        <taxon>Viridiplantae</taxon>
        <taxon>Streptophyta</taxon>
        <taxon>Embryophyta</taxon>
        <taxon>Tracheophyta</taxon>
        <taxon>Spermatophyta</taxon>
        <taxon>Magnoliopsida</taxon>
        <taxon>eudicotyledons</taxon>
        <taxon>Gunneridae</taxon>
        <taxon>Pentapetalae</taxon>
        <taxon>rosids</taxon>
        <taxon>fabids</taxon>
        <taxon>Rosales</taxon>
        <taxon>Rosaceae</taxon>
        <taxon>Amygdaloideae</taxon>
        <taxon>Maleae</taxon>
        <taxon>Malus</taxon>
    </lineage>
</organism>
<dbReference type="Proteomes" id="UP000290289">
    <property type="component" value="Chromosome 13"/>
</dbReference>
<evidence type="ECO:0000256" key="1">
    <source>
        <dbReference type="ARBA" id="ARBA00008210"/>
    </source>
</evidence>
<dbReference type="Pfam" id="PF00280">
    <property type="entry name" value="potato_inhibit"/>
    <property type="match status" value="1"/>
</dbReference>
<evidence type="ECO:0000313" key="4">
    <source>
        <dbReference type="EMBL" id="RXH78275.1"/>
    </source>
</evidence>
<dbReference type="EMBL" id="RDQH01000339">
    <property type="protein sequence ID" value="RXH78275.1"/>
    <property type="molecule type" value="Genomic_DNA"/>
</dbReference>
<dbReference type="PANTHER" id="PTHR33091">
    <property type="entry name" value="PROTEIN, PUTATIVE, EXPRESSED-RELATED"/>
    <property type="match status" value="1"/>
</dbReference>
<sequence>MASSTTTVEKKLSWPELVGTKGEEAVAVILKENPSLKAHTLPEGSFVTFDLRHDRVRVYTNEQGVVTAAPKIG</sequence>
<comment type="caution">
    <text evidence="4">The sequence shown here is derived from an EMBL/GenBank/DDBJ whole genome shotgun (WGS) entry which is preliminary data.</text>
</comment>
<dbReference type="Gene3D" id="3.30.10.10">
    <property type="entry name" value="Trypsin Inhibitor V, subunit A"/>
    <property type="match status" value="1"/>
</dbReference>
<evidence type="ECO:0000256" key="2">
    <source>
        <dbReference type="ARBA" id="ARBA00022690"/>
    </source>
</evidence>
<evidence type="ECO:0000313" key="5">
    <source>
        <dbReference type="Proteomes" id="UP000290289"/>
    </source>
</evidence>
<keyword evidence="3" id="KW-0722">Serine protease inhibitor</keyword>
<name>A0A498I881_MALDO</name>
<dbReference type="GO" id="GO:0004867">
    <property type="term" value="F:serine-type endopeptidase inhibitor activity"/>
    <property type="evidence" value="ECO:0007669"/>
    <property type="project" value="UniProtKB-KW"/>
</dbReference>
<dbReference type="SUPFAM" id="SSF54654">
    <property type="entry name" value="CI-2 family of serine protease inhibitors"/>
    <property type="match status" value="1"/>
</dbReference>
<dbReference type="InterPro" id="IPR000864">
    <property type="entry name" value="Prot_inh_pot1"/>
</dbReference>
<dbReference type="PROSITE" id="PS00285">
    <property type="entry name" value="POTATO_INHIBITOR"/>
    <property type="match status" value="1"/>
</dbReference>
<keyword evidence="2" id="KW-0646">Protease inhibitor</keyword>
<accession>A0A498I881</accession>
<dbReference type="AlphaFoldDB" id="A0A498I881"/>